<dbReference type="InterPro" id="IPR024465">
    <property type="entry name" value="DUF2399"/>
</dbReference>
<keyword evidence="4" id="KW-1185">Reference proteome</keyword>
<evidence type="ECO:0000313" key="3">
    <source>
        <dbReference type="EMBL" id="KYH35068.1"/>
    </source>
</evidence>
<dbReference type="AlphaFoldDB" id="A0A151B585"/>
<protein>
    <recommendedName>
        <fullName evidence="5">TIGR02679 family protein</fullName>
    </recommendedName>
</protein>
<evidence type="ECO:0000313" key="4">
    <source>
        <dbReference type="Proteomes" id="UP000075531"/>
    </source>
</evidence>
<dbReference type="Pfam" id="PF11796">
    <property type="entry name" value="DUF3323"/>
    <property type="match status" value="1"/>
</dbReference>
<feature type="domain" description="DUF2399" evidence="1">
    <location>
        <begin position="270"/>
        <end position="422"/>
    </location>
</feature>
<gene>
    <name evidence="3" type="ORF">CLTEP_10610</name>
</gene>
<dbReference type="OrthoDB" id="1661308at2"/>
<feature type="domain" description="Conserved hypothetical protein CHP02679 N terminus" evidence="2">
    <location>
        <begin position="35"/>
        <end position="247"/>
    </location>
</feature>
<dbReference type="EMBL" id="LTBA01000007">
    <property type="protein sequence ID" value="KYH35068.1"/>
    <property type="molecule type" value="Genomic_DNA"/>
</dbReference>
<dbReference type="PATRIC" id="fig|1121338.3.peg.1092"/>
<comment type="caution">
    <text evidence="3">The sequence shown here is derived from an EMBL/GenBank/DDBJ whole genome shotgun (WGS) entry which is preliminary data.</text>
</comment>
<organism evidence="3 4">
    <name type="scientific">Clostridium tepidiprofundi DSM 19306</name>
    <dbReference type="NCBI Taxonomy" id="1121338"/>
    <lineage>
        <taxon>Bacteria</taxon>
        <taxon>Bacillati</taxon>
        <taxon>Bacillota</taxon>
        <taxon>Clostridia</taxon>
        <taxon>Eubacteriales</taxon>
        <taxon>Clostridiaceae</taxon>
        <taxon>Clostridium</taxon>
    </lineage>
</organism>
<evidence type="ECO:0000259" key="1">
    <source>
        <dbReference type="Pfam" id="PF09664"/>
    </source>
</evidence>
<dbReference type="Proteomes" id="UP000075531">
    <property type="component" value="Unassembled WGS sequence"/>
</dbReference>
<sequence length="427" mass="49550">MDKVNEAVEFLKKNKAYNKILKEILIKYKKLGKLSGMICMENLTSEEAMILAPLNHNFFAEKKGKFSVKKFMDNFSKGRFEGVDFVEVLKVYFDDNLITNKEKRDLETEKREKYFKTILEQCEGTRFEIWLNRALCEKKYGYKIIMKKYCEDKKVLKEILMNIKKALCHMSFSSDNITPIALFSSNITKDSHYFDIGTVCGNLLMHAICCILDVAYPENAEKINEILYSVGIMRDELSNTTITYGLKAYTDCKEHFGFKSFYDYKEPLIVSLKNLNKIDTVKVNNNRVFVFENPTVLVGVMEKTKHIYPSLICTSGQINICSLVLLDKIVRGGAVIYYSGDFDPEGLKIADKLKRRYKDKLVLWRYSIEDYFNIKSSVSIKSRESKLSSIECEELFELRDILIDEGKGGYQELLIEEYVKDIIELTD</sequence>
<dbReference type="RefSeq" id="WP_066823622.1">
    <property type="nucleotide sequence ID" value="NZ_LTBA01000007.1"/>
</dbReference>
<accession>A0A151B585</accession>
<dbReference type="Pfam" id="PF09664">
    <property type="entry name" value="DUF2399"/>
    <property type="match status" value="1"/>
</dbReference>
<dbReference type="STRING" id="1121338.CLTEP_10610"/>
<dbReference type="InterPro" id="IPR024466">
    <property type="entry name" value="CHP02679_N"/>
</dbReference>
<name>A0A151B585_9CLOT</name>
<reference evidence="3 4" key="1">
    <citation type="submission" date="2016-02" db="EMBL/GenBank/DDBJ databases">
        <title>Genome sequence of Clostridium tepidiprofundi DSM 19306.</title>
        <authorList>
            <person name="Poehlein A."/>
            <person name="Daniel R."/>
        </authorList>
    </citation>
    <scope>NUCLEOTIDE SEQUENCE [LARGE SCALE GENOMIC DNA]</scope>
    <source>
        <strain evidence="3 4">DSM 19306</strain>
    </source>
</reference>
<evidence type="ECO:0000259" key="2">
    <source>
        <dbReference type="Pfam" id="PF11796"/>
    </source>
</evidence>
<evidence type="ECO:0008006" key="5">
    <source>
        <dbReference type="Google" id="ProtNLM"/>
    </source>
</evidence>
<proteinExistence type="predicted"/>